<evidence type="ECO:0008006" key="5">
    <source>
        <dbReference type="Google" id="ProtNLM"/>
    </source>
</evidence>
<dbReference type="Pfam" id="PF11885">
    <property type="entry name" value="DUF3405"/>
    <property type="match status" value="1"/>
</dbReference>
<dbReference type="PANTHER" id="PTHR36205">
    <property type="entry name" value="CHROMOSOME 19, WHOLE GENOME SHOTGUN SEQUENCE"/>
    <property type="match status" value="1"/>
</dbReference>
<evidence type="ECO:0000256" key="2">
    <source>
        <dbReference type="SAM" id="Phobius"/>
    </source>
</evidence>
<dbReference type="STRING" id="86049.A0A1C1D2Q4"/>
<dbReference type="PANTHER" id="PTHR36205:SF1">
    <property type="entry name" value="MAJOR FACILITATOR SUPERFAMILY TRANSPORTER"/>
    <property type="match status" value="1"/>
</dbReference>
<proteinExistence type="predicted"/>
<evidence type="ECO:0000256" key="1">
    <source>
        <dbReference type="SAM" id="MobiDB-lite"/>
    </source>
</evidence>
<dbReference type="EMBL" id="LGRB01000003">
    <property type="protein sequence ID" value="OCT55067.1"/>
    <property type="molecule type" value="Genomic_DNA"/>
</dbReference>
<accession>A0A1C1D2Q4</accession>
<comment type="caution">
    <text evidence="3">The sequence shown here is derived from an EMBL/GenBank/DDBJ whole genome shotgun (WGS) entry which is preliminary data.</text>
</comment>
<evidence type="ECO:0000313" key="4">
    <source>
        <dbReference type="Proteomes" id="UP000094526"/>
    </source>
</evidence>
<feature type="region of interest" description="Disordered" evidence="1">
    <location>
        <begin position="264"/>
        <end position="329"/>
    </location>
</feature>
<sequence>MDSLRQHVASVVGRLSPAHLQHRYQLLRQHEDLAHKSPVSRQVSRLRFRHPSQWSVKHRAIAVLATLIGVVLVFACPIVLSSGKRAPAASPRPQFAWQQFPLEKGYFGGLRKLVPARQGEQDDAQRVSSPGKGRTGMQYPDPVVYNPYSSSPPGSQQNTPAAEGCFLDEENTITPPVIWAYNGVPERAPEPMLGSHDVLGLNKDVCFERYGRYAAYGLGYHVGEGGTGLGIHGDMDGTDMTLNNDSRTDWRGVDLGRAQRMCGERNRHRFPPSPSPPFTDDVFHFRQTGTWPAPAPERASSPPPQPVSHPDPGLGYGGDSGDGSRDSNHPRIARTAIVLRLWDQYAWTNYSHLYVRSLVTELNLNAGAAYDIHLLIQIKDGSPIWASPDVHDAVLDRVVPREYRSMATLWSEDLLCLLYPGPFEPQFDRPGPIHSVGRSMHMALQWFATHHPEYDFFWNWEMDIRYIGHWYELFDRVDQWSQAQPREGLWERAGRFYIPSAHQGWESFANDTATRARNHTSSESDKHSAIFGPQTFPGWEEDDRSAVFGEDYRAKYGLVPLARHTESEAQPDEPADYITFLPQFQPAHTFWIFRADVSGYSTALPIPPRRTSIVTASRFSRRLLSLMHRETALARHSMAGEMFPASIALHYGLKAAFAPHPMYFDRRWNESAYVEDVFNGHPVTGEAGGYSESVFSEALQHNFRGGTYYYDAAFAGRVWRTWLGYRDGAEGGGPWERNGKESSGRMCWRSVLLHPVKWEEGDVG</sequence>
<gene>
    <name evidence="3" type="ORF">CLCR_02784</name>
</gene>
<dbReference type="Proteomes" id="UP000094526">
    <property type="component" value="Unassembled WGS sequence"/>
</dbReference>
<name>A0A1C1D2Q4_9EURO</name>
<protein>
    <recommendedName>
        <fullName evidence="5">Major facilitator superfamily transporter</fullName>
    </recommendedName>
</protein>
<dbReference type="OrthoDB" id="3353407at2759"/>
<dbReference type="VEuPathDB" id="FungiDB:G647_05160"/>
<keyword evidence="2" id="KW-1133">Transmembrane helix</keyword>
<dbReference type="eggNOG" id="ENOG502QW68">
    <property type="taxonomic scope" value="Eukaryota"/>
</dbReference>
<reference evidence="4" key="1">
    <citation type="submission" date="2015-07" db="EMBL/GenBank/DDBJ databases">
        <authorList>
            <person name="Teixeira M.M."/>
            <person name="Souza R.C."/>
            <person name="Almeida L.G."/>
            <person name="Vicente V.A."/>
            <person name="de Hoog S."/>
            <person name="Bocca A.L."/>
            <person name="de Almeida S.R."/>
            <person name="Vasconcelos A.T."/>
            <person name="Felipe M.S."/>
        </authorList>
    </citation>
    <scope>NUCLEOTIDE SEQUENCE [LARGE SCALE GENOMIC DNA]</scope>
    <source>
        <strain evidence="4">KSF</strain>
    </source>
</reference>
<organism evidence="3 4">
    <name type="scientific">Cladophialophora carrionii</name>
    <dbReference type="NCBI Taxonomy" id="86049"/>
    <lineage>
        <taxon>Eukaryota</taxon>
        <taxon>Fungi</taxon>
        <taxon>Dikarya</taxon>
        <taxon>Ascomycota</taxon>
        <taxon>Pezizomycotina</taxon>
        <taxon>Eurotiomycetes</taxon>
        <taxon>Chaetothyriomycetidae</taxon>
        <taxon>Chaetothyriales</taxon>
        <taxon>Herpotrichiellaceae</taxon>
        <taxon>Cladophialophora</taxon>
    </lineage>
</organism>
<feature type="region of interest" description="Disordered" evidence="1">
    <location>
        <begin position="117"/>
        <end position="139"/>
    </location>
</feature>
<dbReference type="InterPro" id="IPR021822">
    <property type="entry name" value="DUF3405"/>
</dbReference>
<dbReference type="VEuPathDB" id="FungiDB:CLCR_02784"/>
<keyword evidence="2" id="KW-0812">Transmembrane</keyword>
<feature type="transmembrane region" description="Helical" evidence="2">
    <location>
        <begin position="60"/>
        <end position="80"/>
    </location>
</feature>
<keyword evidence="2" id="KW-0472">Membrane</keyword>
<evidence type="ECO:0000313" key="3">
    <source>
        <dbReference type="EMBL" id="OCT55067.1"/>
    </source>
</evidence>
<dbReference type="AlphaFoldDB" id="A0A1C1D2Q4"/>
<keyword evidence="4" id="KW-1185">Reference proteome</keyword>